<comment type="caution">
    <text evidence="2">The sequence shown here is derived from an EMBL/GenBank/DDBJ whole genome shotgun (WGS) entry which is preliminary data.</text>
</comment>
<dbReference type="AlphaFoldDB" id="A0A841AP31"/>
<evidence type="ECO:0000259" key="1">
    <source>
        <dbReference type="Pfam" id="PF01872"/>
    </source>
</evidence>
<dbReference type="Pfam" id="PF01872">
    <property type="entry name" value="RibD_C"/>
    <property type="match status" value="1"/>
</dbReference>
<keyword evidence="3" id="KW-1185">Reference proteome</keyword>
<organism evidence="2 3">
    <name type="scientific">Conyzicola lurida</name>
    <dbReference type="NCBI Taxonomy" id="1172621"/>
    <lineage>
        <taxon>Bacteria</taxon>
        <taxon>Bacillati</taxon>
        <taxon>Actinomycetota</taxon>
        <taxon>Actinomycetes</taxon>
        <taxon>Micrococcales</taxon>
        <taxon>Microbacteriaceae</taxon>
        <taxon>Conyzicola</taxon>
    </lineage>
</organism>
<dbReference type="Gene3D" id="3.40.430.10">
    <property type="entry name" value="Dihydrofolate Reductase, subunit A"/>
    <property type="match status" value="1"/>
</dbReference>
<dbReference type="InterPro" id="IPR050765">
    <property type="entry name" value="Riboflavin_Biosynth_HTPR"/>
</dbReference>
<accession>A0A841AP31</accession>
<name>A0A841AP31_9MICO</name>
<reference evidence="2 3" key="1">
    <citation type="submission" date="2020-08" db="EMBL/GenBank/DDBJ databases">
        <title>Sequencing the genomes of 1000 actinobacteria strains.</title>
        <authorList>
            <person name="Klenk H.-P."/>
        </authorList>
    </citation>
    <scope>NUCLEOTIDE SEQUENCE [LARGE SCALE GENOMIC DNA]</scope>
    <source>
        <strain evidence="2 3">DSM 105784</strain>
    </source>
</reference>
<dbReference type="PANTHER" id="PTHR38011">
    <property type="entry name" value="DIHYDROFOLATE REDUCTASE FAMILY PROTEIN (AFU_ORTHOLOGUE AFUA_8G06820)"/>
    <property type="match status" value="1"/>
</dbReference>
<gene>
    <name evidence="2" type="ORF">HD599_002035</name>
</gene>
<evidence type="ECO:0000313" key="2">
    <source>
        <dbReference type="EMBL" id="MBB5843712.1"/>
    </source>
</evidence>
<dbReference type="GO" id="GO:0008703">
    <property type="term" value="F:5-amino-6-(5-phosphoribosylamino)uracil reductase activity"/>
    <property type="evidence" value="ECO:0007669"/>
    <property type="project" value="InterPro"/>
</dbReference>
<evidence type="ECO:0000313" key="3">
    <source>
        <dbReference type="Proteomes" id="UP000536685"/>
    </source>
</evidence>
<sequence>MGELIVHQFVSADGFAGDESGEFALFDDTSPNATFQLDQETLERLKGVDTILLGANTYRMFAAFWPTTDSDPEVLAPRINELPKIVVSSTLEEAPWGEFEPALVLADGAADAVRRLKADLAGDIIVWGSLTLTDTLFREGLVDVVRLVIVPRVLGRGRGVFPDGYTDAGLTLVRTGSYDAGLVDIEYRTDRKASI</sequence>
<dbReference type="InterPro" id="IPR002734">
    <property type="entry name" value="RibDG_C"/>
</dbReference>
<dbReference type="InterPro" id="IPR024072">
    <property type="entry name" value="DHFR-like_dom_sf"/>
</dbReference>
<dbReference type="GO" id="GO:0009231">
    <property type="term" value="P:riboflavin biosynthetic process"/>
    <property type="evidence" value="ECO:0007669"/>
    <property type="project" value="InterPro"/>
</dbReference>
<dbReference type="EMBL" id="JACHMJ010000001">
    <property type="protein sequence ID" value="MBB5843712.1"/>
    <property type="molecule type" value="Genomic_DNA"/>
</dbReference>
<proteinExistence type="predicted"/>
<dbReference type="Proteomes" id="UP000536685">
    <property type="component" value="Unassembled WGS sequence"/>
</dbReference>
<feature type="domain" description="Bacterial bifunctional deaminase-reductase C-terminal" evidence="1">
    <location>
        <begin position="4"/>
        <end position="181"/>
    </location>
</feature>
<dbReference type="SUPFAM" id="SSF53597">
    <property type="entry name" value="Dihydrofolate reductase-like"/>
    <property type="match status" value="1"/>
</dbReference>
<dbReference type="PANTHER" id="PTHR38011:SF11">
    <property type="entry name" value="2,5-DIAMINO-6-RIBOSYLAMINO-4(3H)-PYRIMIDINONE 5'-PHOSPHATE REDUCTASE"/>
    <property type="match status" value="1"/>
</dbReference>
<protein>
    <submittedName>
        <fullName evidence="2">Dihydrofolate reductase</fullName>
    </submittedName>
</protein>